<keyword evidence="3" id="KW-1185">Reference proteome</keyword>
<accession>A0AAE9E4D9</accession>
<keyword evidence="1" id="KW-0812">Transmembrane</keyword>
<evidence type="ECO:0000256" key="1">
    <source>
        <dbReference type="SAM" id="Phobius"/>
    </source>
</evidence>
<sequence>MTGVLKREILEQTGNKSDMSQKLLSISPLRLLFLQCLLIGFAVSYPYLIFPASPSSGDSRRLVKRAFDRFDNSGVFSFGSKRFDRYEEENPYGYNFGAHIFKRSADPYRFMTVPTKKAFDRMDNSDFFGAKRKRSFDRMGGTEFGLMKRSAPEDREQLIDSLTDSILALRRARESESSGTTQPVAISYED</sequence>
<keyword evidence="1" id="KW-1133">Transmembrane helix</keyword>
<keyword evidence="1" id="KW-0472">Membrane</keyword>
<gene>
    <name evidence="2" type="ORF">L5515_001085</name>
</gene>
<evidence type="ECO:0000313" key="2">
    <source>
        <dbReference type="EMBL" id="UMM12161.1"/>
    </source>
</evidence>
<proteinExistence type="predicted"/>
<organism evidence="2 3">
    <name type="scientific">Caenorhabditis briggsae</name>
    <dbReference type="NCBI Taxonomy" id="6238"/>
    <lineage>
        <taxon>Eukaryota</taxon>
        <taxon>Metazoa</taxon>
        <taxon>Ecdysozoa</taxon>
        <taxon>Nematoda</taxon>
        <taxon>Chromadorea</taxon>
        <taxon>Rhabditida</taxon>
        <taxon>Rhabditina</taxon>
        <taxon>Rhabditomorpha</taxon>
        <taxon>Rhabditoidea</taxon>
        <taxon>Rhabditidae</taxon>
        <taxon>Peloderinae</taxon>
        <taxon>Caenorhabditis</taxon>
    </lineage>
</organism>
<evidence type="ECO:0000313" key="3">
    <source>
        <dbReference type="Proteomes" id="UP000829354"/>
    </source>
</evidence>
<protein>
    <submittedName>
        <fullName evidence="2">Uncharacterized protein</fullName>
    </submittedName>
</protein>
<feature type="transmembrane region" description="Helical" evidence="1">
    <location>
        <begin position="29"/>
        <end position="50"/>
    </location>
</feature>
<dbReference type="EMBL" id="CP092620">
    <property type="protein sequence ID" value="UMM12161.1"/>
    <property type="molecule type" value="Genomic_DNA"/>
</dbReference>
<name>A0AAE9E4D9_CAEBR</name>
<reference evidence="2 3" key="1">
    <citation type="submission" date="2022-04" db="EMBL/GenBank/DDBJ databases">
        <title>Chromosome-level reference genomes for two strains of Caenorhabditis briggsae: an improved platform for comparative genomics.</title>
        <authorList>
            <person name="Stevens L."/>
            <person name="Andersen E."/>
        </authorList>
    </citation>
    <scope>NUCLEOTIDE SEQUENCE [LARGE SCALE GENOMIC DNA]</scope>
    <source>
        <strain evidence="2">VX34</strain>
        <tissue evidence="2">Whole-organism</tissue>
    </source>
</reference>
<dbReference type="AlphaFoldDB" id="A0AAE9E4D9"/>
<dbReference type="Proteomes" id="UP000829354">
    <property type="component" value="Chromosome I"/>
</dbReference>